<dbReference type="AlphaFoldDB" id="A0A1H0TR99"/>
<evidence type="ECO:0000256" key="3">
    <source>
        <dbReference type="SAM" id="MobiDB-lite"/>
    </source>
</evidence>
<proteinExistence type="predicted"/>
<dbReference type="PROSITE" id="PS01124">
    <property type="entry name" value="HTH_ARAC_FAMILY_2"/>
    <property type="match status" value="1"/>
</dbReference>
<dbReference type="EMBL" id="FNJR01000005">
    <property type="protein sequence ID" value="SDP56305.1"/>
    <property type="molecule type" value="Genomic_DNA"/>
</dbReference>
<gene>
    <name evidence="5" type="ORF">SAMN04487905_105224</name>
</gene>
<keyword evidence="1" id="KW-0805">Transcription regulation</keyword>
<dbReference type="InterPro" id="IPR029062">
    <property type="entry name" value="Class_I_gatase-like"/>
</dbReference>
<evidence type="ECO:0000313" key="5">
    <source>
        <dbReference type="EMBL" id="SDP56305.1"/>
    </source>
</evidence>
<dbReference type="GO" id="GO:0043565">
    <property type="term" value="F:sequence-specific DNA binding"/>
    <property type="evidence" value="ECO:0007669"/>
    <property type="project" value="InterPro"/>
</dbReference>
<evidence type="ECO:0000313" key="6">
    <source>
        <dbReference type="Proteomes" id="UP000199497"/>
    </source>
</evidence>
<dbReference type="InterPro" id="IPR009057">
    <property type="entry name" value="Homeodomain-like_sf"/>
</dbReference>
<dbReference type="SUPFAM" id="SSF46689">
    <property type="entry name" value="Homeodomain-like"/>
    <property type="match status" value="2"/>
</dbReference>
<protein>
    <submittedName>
        <fullName evidence="5">Transcriptional regulator, AraC family with amidase-like domain</fullName>
    </submittedName>
</protein>
<dbReference type="Pfam" id="PF01965">
    <property type="entry name" value="DJ-1_PfpI"/>
    <property type="match status" value="1"/>
</dbReference>
<keyword evidence="2" id="KW-0804">Transcription</keyword>
<dbReference type="PANTHER" id="PTHR43130:SF3">
    <property type="entry name" value="HTH-TYPE TRANSCRIPTIONAL REGULATOR RV1931C"/>
    <property type="match status" value="1"/>
</dbReference>
<dbReference type="STRING" id="405564.SAMN04487905_105224"/>
<dbReference type="SMART" id="SM00342">
    <property type="entry name" value="HTH_ARAC"/>
    <property type="match status" value="1"/>
</dbReference>
<accession>A0A1H0TR99</accession>
<evidence type="ECO:0000259" key="4">
    <source>
        <dbReference type="PROSITE" id="PS01124"/>
    </source>
</evidence>
<dbReference type="InterPro" id="IPR018060">
    <property type="entry name" value="HTH_AraC"/>
</dbReference>
<dbReference type="InterPro" id="IPR002818">
    <property type="entry name" value="DJ-1/PfpI"/>
</dbReference>
<dbReference type="InterPro" id="IPR052158">
    <property type="entry name" value="INH-QAR"/>
</dbReference>
<dbReference type="GO" id="GO:0003700">
    <property type="term" value="F:DNA-binding transcription factor activity"/>
    <property type="evidence" value="ECO:0007669"/>
    <property type="project" value="InterPro"/>
</dbReference>
<dbReference type="SUPFAM" id="SSF52317">
    <property type="entry name" value="Class I glutamine amidotransferase-like"/>
    <property type="match status" value="1"/>
</dbReference>
<name>A0A1H0TR99_9ACTN</name>
<dbReference type="Pfam" id="PF12833">
    <property type="entry name" value="HTH_18"/>
    <property type="match status" value="1"/>
</dbReference>
<feature type="domain" description="HTH araC/xylS-type" evidence="4">
    <location>
        <begin position="224"/>
        <end position="322"/>
    </location>
</feature>
<reference evidence="6" key="1">
    <citation type="submission" date="2016-10" db="EMBL/GenBank/DDBJ databases">
        <authorList>
            <person name="Varghese N."/>
            <person name="Submissions S."/>
        </authorList>
    </citation>
    <scope>NUCLEOTIDE SEQUENCE [LARGE SCALE GENOMIC DNA]</scope>
    <source>
        <strain evidence="6">DSM 46732</strain>
    </source>
</reference>
<organism evidence="5 6">
    <name type="scientific">Actinopolyspora xinjiangensis</name>
    <dbReference type="NCBI Taxonomy" id="405564"/>
    <lineage>
        <taxon>Bacteria</taxon>
        <taxon>Bacillati</taxon>
        <taxon>Actinomycetota</taxon>
        <taxon>Actinomycetes</taxon>
        <taxon>Actinopolysporales</taxon>
        <taxon>Actinopolysporaceae</taxon>
        <taxon>Actinopolyspora</taxon>
    </lineage>
</organism>
<feature type="region of interest" description="Disordered" evidence="3">
    <location>
        <begin position="320"/>
        <end position="341"/>
    </location>
</feature>
<dbReference type="CDD" id="cd03137">
    <property type="entry name" value="GATase1_AraC_1"/>
    <property type="match status" value="1"/>
</dbReference>
<dbReference type="OrthoDB" id="3660033at2"/>
<dbReference type="PANTHER" id="PTHR43130">
    <property type="entry name" value="ARAC-FAMILY TRANSCRIPTIONAL REGULATOR"/>
    <property type="match status" value="1"/>
</dbReference>
<keyword evidence="6" id="KW-1185">Reference proteome</keyword>
<dbReference type="Proteomes" id="UP000199497">
    <property type="component" value="Unassembled WGS sequence"/>
</dbReference>
<sequence>MIYCHNRRVSHPWNVAVLVGDGVAPFELGVACEVFGTDRGEQQLPVYDFALCSESTSSVSTKSGFRLIATHGLRRLSEADLVIVPPLDEPAPPEVSRPVIEALSRAVEGGAWVAALCSGVFVLGQAGLLRGRTAAVHWYKADDFRREFPDVEVDESVLYTADPPVFTSAGTAAAIDLCLHLVRMRSGARTANAIARRMVVPPHREGGQAQYIELPVPTSTDTLGPVLEWMGHNLRRDLPVAELARRARMSPRTFARRFKAETGTTPLHWLTTQRTARAQQLLEDTDSTLESVADSCGFGNATTMRHHFLRRLGVTPTEYRRTFRTDRGVAPGRRGHHGSGS</sequence>
<evidence type="ECO:0000256" key="2">
    <source>
        <dbReference type="ARBA" id="ARBA00023163"/>
    </source>
</evidence>
<dbReference type="Gene3D" id="1.10.10.60">
    <property type="entry name" value="Homeodomain-like"/>
    <property type="match status" value="1"/>
</dbReference>
<dbReference type="Gene3D" id="3.40.50.880">
    <property type="match status" value="1"/>
</dbReference>
<evidence type="ECO:0000256" key="1">
    <source>
        <dbReference type="ARBA" id="ARBA00023015"/>
    </source>
</evidence>